<dbReference type="PANTHER" id="PTHR35805:SF1">
    <property type="entry name" value="ASPARTATE CARBAMOYLTRANSFERASE REGULATORY CHAIN"/>
    <property type="match status" value="1"/>
</dbReference>
<protein>
    <recommendedName>
        <fullName evidence="4">Aspartate carbamoyltransferase regulatory chain</fullName>
    </recommendedName>
</protein>
<comment type="caution">
    <text evidence="7">The sequence shown here is derived from an EMBL/GenBank/DDBJ whole genome shotgun (WGS) entry which is preliminary data.</text>
</comment>
<keyword evidence="8" id="KW-1185">Reference proteome</keyword>
<comment type="cofactor">
    <cofactor evidence="4">
        <name>Zn(2+)</name>
        <dbReference type="ChEBI" id="CHEBI:29105"/>
    </cofactor>
    <text evidence="4">Binds 1 zinc ion per subunit.</text>
</comment>
<dbReference type="Gene3D" id="2.30.30.20">
    <property type="entry name" value="Aspartate carbamoyltransferase regulatory subunit, C-terminal domain"/>
    <property type="match status" value="1"/>
</dbReference>
<dbReference type="GO" id="GO:0046872">
    <property type="term" value="F:metal ion binding"/>
    <property type="evidence" value="ECO:0007669"/>
    <property type="project" value="UniProtKB-KW"/>
</dbReference>
<dbReference type="NCBIfam" id="TIGR00240">
    <property type="entry name" value="ATCase_reg"/>
    <property type="match status" value="1"/>
</dbReference>
<dbReference type="HAMAP" id="MF_00002">
    <property type="entry name" value="Asp_carb_tr_reg"/>
    <property type="match status" value="1"/>
</dbReference>
<proteinExistence type="inferred from homology"/>
<feature type="domain" description="Aspartate carbamoyltransferase regulatory subunit N-terminal" evidence="5">
    <location>
        <begin position="7"/>
        <end position="97"/>
    </location>
</feature>
<dbReference type="GO" id="GO:0009347">
    <property type="term" value="C:aspartate carbamoyltransferase complex"/>
    <property type="evidence" value="ECO:0007669"/>
    <property type="project" value="InterPro"/>
</dbReference>
<evidence type="ECO:0000256" key="3">
    <source>
        <dbReference type="ARBA" id="ARBA00022975"/>
    </source>
</evidence>
<dbReference type="EMBL" id="JAGTAR010000003">
    <property type="protein sequence ID" value="MBR8534510.1"/>
    <property type="molecule type" value="Genomic_DNA"/>
</dbReference>
<dbReference type="AlphaFoldDB" id="A0A941IV53"/>
<name>A0A941IV53_9BACT</name>
<keyword evidence="2 4" id="KW-0862">Zinc</keyword>
<organism evidence="7 8">
    <name type="scientific">Carboxylicivirga sediminis</name>
    <dbReference type="NCBI Taxonomy" id="2006564"/>
    <lineage>
        <taxon>Bacteria</taxon>
        <taxon>Pseudomonadati</taxon>
        <taxon>Bacteroidota</taxon>
        <taxon>Bacteroidia</taxon>
        <taxon>Marinilabiliales</taxon>
        <taxon>Marinilabiliaceae</taxon>
        <taxon>Carboxylicivirga</taxon>
    </lineage>
</organism>
<dbReference type="GO" id="GO:0006207">
    <property type="term" value="P:'de novo' pyrimidine nucleobase biosynthetic process"/>
    <property type="evidence" value="ECO:0007669"/>
    <property type="project" value="InterPro"/>
</dbReference>
<evidence type="ECO:0000313" key="7">
    <source>
        <dbReference type="EMBL" id="MBR8534510.1"/>
    </source>
</evidence>
<dbReference type="Gene3D" id="3.30.70.140">
    <property type="entry name" value="Aspartate carbamoyltransferase regulatory subunit, N-terminal domain"/>
    <property type="match status" value="1"/>
</dbReference>
<feature type="domain" description="Aspartate carbamoyltransferase regulatory subunit C-terminal" evidence="6">
    <location>
        <begin position="102"/>
        <end position="146"/>
    </location>
</feature>
<dbReference type="Proteomes" id="UP000679220">
    <property type="component" value="Unassembled WGS sequence"/>
</dbReference>
<dbReference type="PANTHER" id="PTHR35805">
    <property type="entry name" value="ASPARTATE CARBAMOYLTRANSFERASE REGULATORY CHAIN"/>
    <property type="match status" value="1"/>
</dbReference>
<keyword evidence="1 4" id="KW-0479">Metal-binding</keyword>
<dbReference type="GO" id="GO:0006221">
    <property type="term" value="P:pyrimidine nucleotide biosynthetic process"/>
    <property type="evidence" value="ECO:0007669"/>
    <property type="project" value="UniProtKB-UniRule"/>
</dbReference>
<dbReference type="SUPFAM" id="SSF54893">
    <property type="entry name" value="Aspartate carbamoyltransferase, Regulatory-chain, N-terminal domain"/>
    <property type="match status" value="1"/>
</dbReference>
<comment type="subunit">
    <text evidence="4">Contains catalytic and regulatory chains.</text>
</comment>
<evidence type="ECO:0000313" key="8">
    <source>
        <dbReference type="Proteomes" id="UP000679220"/>
    </source>
</evidence>
<feature type="binding site" evidence="4">
    <location>
        <position position="114"/>
    </location>
    <ligand>
        <name>Zn(2+)</name>
        <dbReference type="ChEBI" id="CHEBI:29105"/>
    </ligand>
</feature>
<dbReference type="Pfam" id="PF01948">
    <property type="entry name" value="PyrI"/>
    <property type="match status" value="1"/>
</dbReference>
<dbReference type="InterPro" id="IPR020542">
    <property type="entry name" value="Asp_carbamoyltrfase_reg_C"/>
</dbReference>
<dbReference type="InterPro" id="IPR002801">
    <property type="entry name" value="Asp_carbamoylTrfase_reg"/>
</dbReference>
<evidence type="ECO:0000256" key="4">
    <source>
        <dbReference type="HAMAP-Rule" id="MF_00002"/>
    </source>
</evidence>
<evidence type="ECO:0000259" key="5">
    <source>
        <dbReference type="Pfam" id="PF01948"/>
    </source>
</evidence>
<evidence type="ECO:0000259" key="6">
    <source>
        <dbReference type="Pfam" id="PF02748"/>
    </source>
</evidence>
<evidence type="ECO:0000256" key="2">
    <source>
        <dbReference type="ARBA" id="ARBA00022833"/>
    </source>
</evidence>
<gene>
    <name evidence="4" type="primary">pyrI</name>
    <name evidence="7" type="ORF">KDU71_02990</name>
</gene>
<reference evidence="7" key="1">
    <citation type="journal article" date="2018" name="Int. J. Syst. Evol. Microbiol.">
        <title>Carboxylicivirga sediminis sp. nov., isolated from coastal sediment.</title>
        <authorList>
            <person name="Wang F.Q."/>
            <person name="Ren L.H."/>
            <person name="Zou R.J."/>
            <person name="Sun Y.Z."/>
            <person name="Liu X.J."/>
            <person name="Jiang F."/>
            <person name="Liu L.J."/>
        </authorList>
    </citation>
    <scope>NUCLEOTIDE SEQUENCE</scope>
    <source>
        <strain evidence="7">JR1</strain>
    </source>
</reference>
<sequence>MMTKKELSVRAIKNGTVIDHIPATHLFKVISILGLDKITDQITFGTNLKSKQQGHKAIIKVAKKYFADEDINKIALVAPFAKLNIIEDYQVVEKKVVEIPEQIVGIAKCFNPKCITNNENMTTRFSLVEKSPLALKCQYCEKITNEAHLEVL</sequence>
<feature type="binding site" evidence="4">
    <location>
        <position position="140"/>
    </location>
    <ligand>
        <name>Zn(2+)</name>
        <dbReference type="ChEBI" id="CHEBI:29105"/>
    </ligand>
</feature>
<dbReference type="Pfam" id="PF02748">
    <property type="entry name" value="PyrI_C"/>
    <property type="match status" value="1"/>
</dbReference>
<comment type="function">
    <text evidence="4">Involved in allosteric regulation of aspartate carbamoyltransferase.</text>
</comment>
<evidence type="ECO:0000256" key="1">
    <source>
        <dbReference type="ARBA" id="ARBA00022723"/>
    </source>
</evidence>
<reference evidence="7" key="2">
    <citation type="submission" date="2021-04" db="EMBL/GenBank/DDBJ databases">
        <authorList>
            <person name="Zhang T."/>
            <person name="Zhang Y."/>
            <person name="Lu D."/>
            <person name="Zuo D."/>
            <person name="Du Z."/>
        </authorList>
    </citation>
    <scope>NUCLEOTIDE SEQUENCE</scope>
    <source>
        <strain evidence="7">JR1</strain>
    </source>
</reference>
<dbReference type="InterPro" id="IPR036793">
    <property type="entry name" value="Asp_carbatrfase_reg_N_sf"/>
</dbReference>
<accession>A0A941IV53</accession>
<keyword evidence="3 4" id="KW-0665">Pyrimidine biosynthesis</keyword>
<feature type="binding site" evidence="4">
    <location>
        <position position="137"/>
    </location>
    <ligand>
        <name>Zn(2+)</name>
        <dbReference type="ChEBI" id="CHEBI:29105"/>
    </ligand>
</feature>
<feature type="binding site" evidence="4">
    <location>
        <position position="109"/>
    </location>
    <ligand>
        <name>Zn(2+)</name>
        <dbReference type="ChEBI" id="CHEBI:29105"/>
    </ligand>
</feature>
<dbReference type="SUPFAM" id="SSF57825">
    <property type="entry name" value="Aspartate carbamoyltransferase, Regulatory-chain, C-terminal domain"/>
    <property type="match status" value="1"/>
</dbReference>
<dbReference type="InterPro" id="IPR020545">
    <property type="entry name" value="Asp_carbamoyltransf_reg_N"/>
</dbReference>
<comment type="similarity">
    <text evidence="4">Belongs to the PyrI family.</text>
</comment>
<dbReference type="InterPro" id="IPR036792">
    <property type="entry name" value="Asp_carbatrfase_reg_C_sf"/>
</dbReference>